<name>A0A024VP71_PLAFA</name>
<dbReference type="EMBL" id="KI927907">
    <property type="protein sequence ID" value="ETW30529.1"/>
    <property type="molecule type" value="Genomic_DNA"/>
</dbReference>
<evidence type="ECO:0000313" key="3">
    <source>
        <dbReference type="Proteomes" id="UP000030656"/>
    </source>
</evidence>
<keyword evidence="1" id="KW-0472">Membrane</keyword>
<sequence length="79" mass="9613">MLYFNLSNMNMSKKRLNKNNVNYKFEFINLFDKNGKNKRKITSWKFCKSLILTTLGMLYIFLLIINILLIIYELSYCWK</sequence>
<keyword evidence="1" id="KW-0812">Transmembrane</keyword>
<reference evidence="2 3" key="2">
    <citation type="submission" date="2013-02" db="EMBL/GenBank/DDBJ databases">
        <title>The Genome Sequence of Plasmodium falciparum FCH/4.</title>
        <authorList>
            <consortium name="The Broad Institute Genome Sequencing Platform"/>
            <consortium name="The Broad Institute Genome Sequencing Center for Infectious Disease"/>
            <person name="Neafsey D."/>
            <person name="Cheeseman I."/>
            <person name="Volkman S."/>
            <person name="Adams J."/>
            <person name="Walker B."/>
            <person name="Young S.K."/>
            <person name="Zeng Q."/>
            <person name="Gargeya S."/>
            <person name="Fitzgerald M."/>
            <person name="Haas B."/>
            <person name="Abouelleil A."/>
            <person name="Alvarado L."/>
            <person name="Arachchi H.M."/>
            <person name="Berlin A.M."/>
            <person name="Chapman S.B."/>
            <person name="Dewar J."/>
            <person name="Goldberg J."/>
            <person name="Griggs A."/>
            <person name="Gujja S."/>
            <person name="Hansen M."/>
            <person name="Howarth C."/>
            <person name="Imamovic A."/>
            <person name="Larimer J."/>
            <person name="McCowan C."/>
            <person name="Murphy C."/>
            <person name="Neiman D."/>
            <person name="Pearson M."/>
            <person name="Priest M."/>
            <person name="Roberts A."/>
            <person name="Saif S."/>
            <person name="Shea T."/>
            <person name="Sisk P."/>
            <person name="Sykes S."/>
            <person name="Wortman J."/>
            <person name="Nusbaum C."/>
            <person name="Birren B."/>
        </authorList>
    </citation>
    <scope>NUCLEOTIDE SEQUENCE [LARGE SCALE GENOMIC DNA]</scope>
    <source>
        <strain evidence="2 3">FCH/4</strain>
    </source>
</reference>
<dbReference type="AlphaFoldDB" id="A0A024VP71"/>
<organism evidence="2 3">
    <name type="scientific">Plasmodium falciparum FCH/4</name>
    <dbReference type="NCBI Taxonomy" id="1036724"/>
    <lineage>
        <taxon>Eukaryota</taxon>
        <taxon>Sar</taxon>
        <taxon>Alveolata</taxon>
        <taxon>Apicomplexa</taxon>
        <taxon>Aconoidasida</taxon>
        <taxon>Haemosporida</taxon>
        <taxon>Plasmodiidae</taxon>
        <taxon>Plasmodium</taxon>
        <taxon>Plasmodium (Laverania)</taxon>
    </lineage>
</organism>
<proteinExistence type="predicted"/>
<evidence type="ECO:0000256" key="1">
    <source>
        <dbReference type="SAM" id="Phobius"/>
    </source>
</evidence>
<accession>A0A024VP71</accession>
<evidence type="ECO:0000313" key="2">
    <source>
        <dbReference type="EMBL" id="ETW30529.1"/>
    </source>
</evidence>
<keyword evidence="1" id="KW-1133">Transmembrane helix</keyword>
<dbReference type="Proteomes" id="UP000030656">
    <property type="component" value="Unassembled WGS sequence"/>
</dbReference>
<protein>
    <submittedName>
        <fullName evidence="2">Uncharacterized protein</fullName>
    </submittedName>
</protein>
<feature type="transmembrane region" description="Helical" evidence="1">
    <location>
        <begin position="49"/>
        <end position="72"/>
    </location>
</feature>
<gene>
    <name evidence="2" type="ORF">PFFCH_02030</name>
</gene>
<reference evidence="2 3" key="1">
    <citation type="submission" date="2013-02" db="EMBL/GenBank/DDBJ databases">
        <title>The Genome Annotation of Plasmodium falciparum FCH/4.</title>
        <authorList>
            <consortium name="The Broad Institute Genome Sequencing Platform"/>
            <consortium name="The Broad Institute Genome Sequencing Center for Infectious Disease"/>
            <person name="Neafsey D."/>
            <person name="Hoffman S."/>
            <person name="Volkman S."/>
            <person name="Rosenthal P."/>
            <person name="Walker B."/>
            <person name="Young S.K."/>
            <person name="Zeng Q."/>
            <person name="Gargeya S."/>
            <person name="Fitzgerald M."/>
            <person name="Haas B."/>
            <person name="Abouelleil A."/>
            <person name="Allen A.W."/>
            <person name="Alvarado L."/>
            <person name="Arachchi H.M."/>
            <person name="Berlin A.M."/>
            <person name="Chapman S.B."/>
            <person name="Gainer-Dewar J."/>
            <person name="Goldberg J."/>
            <person name="Griggs A."/>
            <person name="Gujja S."/>
            <person name="Hansen M."/>
            <person name="Howarth C."/>
            <person name="Imamovic A."/>
            <person name="Ireland A."/>
            <person name="Larimer J."/>
            <person name="McCowan C."/>
            <person name="Murphy C."/>
            <person name="Pearson M."/>
            <person name="Poon T.W."/>
            <person name="Priest M."/>
            <person name="Roberts A."/>
            <person name="Saif S."/>
            <person name="Shea T."/>
            <person name="Sisk P."/>
            <person name="Sykes S."/>
            <person name="Wortman J."/>
            <person name="Nusbaum C."/>
            <person name="Birren B."/>
        </authorList>
    </citation>
    <scope>NUCLEOTIDE SEQUENCE [LARGE SCALE GENOMIC DNA]</scope>
    <source>
        <strain evidence="2 3">FCH/4</strain>
    </source>
</reference>